<keyword evidence="1" id="KW-0732">Signal</keyword>
<dbReference type="EMBL" id="FCOW01000001">
    <property type="protein sequence ID" value="CVK17411.1"/>
    <property type="molecule type" value="Genomic_DNA"/>
</dbReference>
<keyword evidence="3" id="KW-1185">Reference proteome</keyword>
<sequence>MKRKIAAVMLMVFSMPIFSLAMPKAEAASLGDQLAELSAANAQAAQIEELLKIKDNFEQGNKQALWGTLAQFALERTGKADIVNDISSVAAQLAVQDQDVAKQNIARAVETAVRSSVQEKVQAEVSDRLAGYQDEVVLLSTLLTNTNNYFDAKRSQE</sequence>
<proteinExistence type="predicted"/>
<evidence type="ECO:0000256" key="1">
    <source>
        <dbReference type="SAM" id="SignalP"/>
    </source>
</evidence>
<evidence type="ECO:0000313" key="2">
    <source>
        <dbReference type="EMBL" id="CVK17411.1"/>
    </source>
</evidence>
<feature type="chain" id="PRO_5047437239" evidence="1">
    <location>
        <begin position="22"/>
        <end position="157"/>
    </location>
</feature>
<feature type="signal peptide" evidence="1">
    <location>
        <begin position="1"/>
        <end position="21"/>
    </location>
</feature>
<dbReference type="RefSeq" id="WP_075755510.1">
    <property type="nucleotide sequence ID" value="NZ_CP146991.1"/>
</dbReference>
<organism evidence="2 3">
    <name type="scientific">Sporomusa sphaeroides DSM 2875</name>
    <dbReference type="NCBI Taxonomy" id="1337886"/>
    <lineage>
        <taxon>Bacteria</taxon>
        <taxon>Bacillati</taxon>
        <taxon>Bacillota</taxon>
        <taxon>Negativicutes</taxon>
        <taxon>Selenomonadales</taxon>
        <taxon>Sporomusaceae</taxon>
        <taxon>Sporomusa</taxon>
    </lineage>
</organism>
<evidence type="ECO:0000313" key="3">
    <source>
        <dbReference type="Proteomes" id="UP000245702"/>
    </source>
</evidence>
<protein>
    <submittedName>
        <fullName evidence="2">Uncharacterized protein</fullName>
    </submittedName>
</protein>
<name>A0ABM9VXI6_9FIRM</name>
<gene>
    <name evidence="2" type="ORF">SSPH_00039</name>
</gene>
<dbReference type="Proteomes" id="UP000245702">
    <property type="component" value="Unassembled WGS sequence"/>
</dbReference>
<accession>A0ABM9VXI6</accession>
<reference evidence="2 3" key="1">
    <citation type="submission" date="2016-01" db="EMBL/GenBank/DDBJ databases">
        <authorList>
            <person name="Brown R."/>
        </authorList>
    </citation>
    <scope>NUCLEOTIDE SEQUENCE [LARGE SCALE GENOMIC DNA]</scope>
    <source>
        <strain evidence="2">Sporomusa sphaeroides DSM 2875</strain>
    </source>
</reference>
<comment type="caution">
    <text evidence="2">The sequence shown here is derived from an EMBL/GenBank/DDBJ whole genome shotgun (WGS) entry which is preliminary data.</text>
</comment>